<dbReference type="GO" id="GO:0032259">
    <property type="term" value="P:methylation"/>
    <property type="evidence" value="ECO:0007669"/>
    <property type="project" value="UniProtKB-KW"/>
</dbReference>
<organism evidence="2 3">
    <name type="scientific">Canariomyces notabilis</name>
    <dbReference type="NCBI Taxonomy" id="2074819"/>
    <lineage>
        <taxon>Eukaryota</taxon>
        <taxon>Fungi</taxon>
        <taxon>Dikarya</taxon>
        <taxon>Ascomycota</taxon>
        <taxon>Pezizomycotina</taxon>
        <taxon>Sordariomycetes</taxon>
        <taxon>Sordariomycetidae</taxon>
        <taxon>Sordariales</taxon>
        <taxon>Chaetomiaceae</taxon>
        <taxon>Canariomyces</taxon>
    </lineage>
</organism>
<protein>
    <submittedName>
        <fullName evidence="2">S-adenosyl-L-methionine-dependent methyltransferase</fullName>
    </submittedName>
</protein>
<dbReference type="GeneID" id="89934825"/>
<keyword evidence="2" id="KW-0489">Methyltransferase</keyword>
<dbReference type="Proteomes" id="UP001302812">
    <property type="component" value="Unassembled WGS sequence"/>
</dbReference>
<reference evidence="2" key="2">
    <citation type="submission" date="2023-05" db="EMBL/GenBank/DDBJ databases">
        <authorList>
            <consortium name="Lawrence Berkeley National Laboratory"/>
            <person name="Steindorff A."/>
            <person name="Hensen N."/>
            <person name="Bonometti L."/>
            <person name="Westerberg I."/>
            <person name="Brannstrom I.O."/>
            <person name="Guillou S."/>
            <person name="Cros-Aarteil S."/>
            <person name="Calhoun S."/>
            <person name="Haridas S."/>
            <person name="Kuo A."/>
            <person name="Mondo S."/>
            <person name="Pangilinan J."/>
            <person name="Riley R."/>
            <person name="Labutti K."/>
            <person name="Andreopoulos B."/>
            <person name="Lipzen A."/>
            <person name="Chen C."/>
            <person name="Yanf M."/>
            <person name="Daum C."/>
            <person name="Ng V."/>
            <person name="Clum A."/>
            <person name="Ohm R."/>
            <person name="Martin F."/>
            <person name="Silar P."/>
            <person name="Natvig D."/>
            <person name="Lalanne C."/>
            <person name="Gautier V."/>
            <person name="Ament-Velasquez S.L."/>
            <person name="Kruys A."/>
            <person name="Hutchinson M.I."/>
            <person name="Powell A.J."/>
            <person name="Barry K."/>
            <person name="Miller A.N."/>
            <person name="Grigoriev I.V."/>
            <person name="Debuchy R."/>
            <person name="Gladieux P."/>
            <person name="Thoren M.H."/>
            <person name="Johannesson H."/>
        </authorList>
    </citation>
    <scope>NUCLEOTIDE SEQUENCE</scope>
    <source>
        <strain evidence="2">CBS 508.74</strain>
    </source>
</reference>
<gene>
    <name evidence="2" type="ORF">N656DRAFT_697395</name>
</gene>
<name>A0AAN6QIV0_9PEZI</name>
<dbReference type="CDD" id="cd02440">
    <property type="entry name" value="AdoMet_MTases"/>
    <property type="match status" value="1"/>
</dbReference>
<sequence>EDNAPFVFDQDMSKYPASMTSSIREHVYEGGVRYHAYKSGKYALPNDEVEQERDDMKHAMCLLLTQGAYFYAPVGPVLEAGGEVLDLGTGTGIWPIELGDKYPNTTFTGIDLSPIQPNFVPENVHFFVDDFEEEWVDPENKYDFIHIRHTLWAIRDLKTLLGRVMRHLKPGGYVEFQELCFNLRSDDDSLTPETPYAFRDYINYMGAGMRMYGGDIYAIRNLPDVLKEAGFEEVQERTHKCPIGLWPQDKRLRLCGLFLRTAIMDGIRGFSRRPLTALGWTELQIEMFLVDVRKALMNSDIHTYFTFHLVHGRKPL</sequence>
<reference evidence="2" key="1">
    <citation type="journal article" date="2023" name="Mol. Phylogenet. Evol.">
        <title>Genome-scale phylogeny and comparative genomics of the fungal order Sordariales.</title>
        <authorList>
            <person name="Hensen N."/>
            <person name="Bonometti L."/>
            <person name="Westerberg I."/>
            <person name="Brannstrom I.O."/>
            <person name="Guillou S."/>
            <person name="Cros-Aarteil S."/>
            <person name="Calhoun S."/>
            <person name="Haridas S."/>
            <person name="Kuo A."/>
            <person name="Mondo S."/>
            <person name="Pangilinan J."/>
            <person name="Riley R."/>
            <person name="LaButti K."/>
            <person name="Andreopoulos B."/>
            <person name="Lipzen A."/>
            <person name="Chen C."/>
            <person name="Yan M."/>
            <person name="Daum C."/>
            <person name="Ng V."/>
            <person name="Clum A."/>
            <person name="Steindorff A."/>
            <person name="Ohm R.A."/>
            <person name="Martin F."/>
            <person name="Silar P."/>
            <person name="Natvig D.O."/>
            <person name="Lalanne C."/>
            <person name="Gautier V."/>
            <person name="Ament-Velasquez S.L."/>
            <person name="Kruys A."/>
            <person name="Hutchinson M.I."/>
            <person name="Powell A.J."/>
            <person name="Barry K."/>
            <person name="Miller A.N."/>
            <person name="Grigoriev I.V."/>
            <person name="Debuchy R."/>
            <person name="Gladieux P."/>
            <person name="Hiltunen Thoren M."/>
            <person name="Johannesson H."/>
        </authorList>
    </citation>
    <scope>NUCLEOTIDE SEQUENCE</scope>
    <source>
        <strain evidence="2">CBS 508.74</strain>
    </source>
</reference>
<dbReference type="SUPFAM" id="SSF53335">
    <property type="entry name" value="S-adenosyl-L-methionine-dependent methyltransferases"/>
    <property type="match status" value="1"/>
</dbReference>
<keyword evidence="3" id="KW-1185">Reference proteome</keyword>
<feature type="non-terminal residue" evidence="2">
    <location>
        <position position="1"/>
    </location>
</feature>
<comment type="caution">
    <text evidence="2">The sequence shown here is derived from an EMBL/GenBank/DDBJ whole genome shotgun (WGS) entry which is preliminary data.</text>
</comment>
<evidence type="ECO:0000256" key="1">
    <source>
        <dbReference type="ARBA" id="ARBA00038158"/>
    </source>
</evidence>
<comment type="similarity">
    <text evidence="1">Belongs to the methyltransferase superfamily. LaeA methyltransferase family.</text>
</comment>
<accession>A0AAN6QIV0</accession>
<proteinExistence type="inferred from homology"/>
<keyword evidence="2" id="KW-0808">Transferase</keyword>
<dbReference type="GO" id="GO:0008168">
    <property type="term" value="F:methyltransferase activity"/>
    <property type="evidence" value="ECO:0007669"/>
    <property type="project" value="UniProtKB-KW"/>
</dbReference>
<dbReference type="PANTHER" id="PTHR43591:SF10">
    <property type="entry name" value="ABC TRANSMEMBRANE TYPE-1 DOMAIN-CONTAINING PROTEIN-RELATED"/>
    <property type="match status" value="1"/>
</dbReference>
<dbReference type="Pfam" id="PF13489">
    <property type="entry name" value="Methyltransf_23"/>
    <property type="match status" value="1"/>
</dbReference>
<dbReference type="RefSeq" id="XP_064668579.1">
    <property type="nucleotide sequence ID" value="XM_064810700.1"/>
</dbReference>
<evidence type="ECO:0000313" key="2">
    <source>
        <dbReference type="EMBL" id="KAK4111009.1"/>
    </source>
</evidence>
<evidence type="ECO:0000313" key="3">
    <source>
        <dbReference type="Proteomes" id="UP001302812"/>
    </source>
</evidence>
<feature type="non-terminal residue" evidence="2">
    <location>
        <position position="316"/>
    </location>
</feature>
<dbReference type="EMBL" id="MU853348">
    <property type="protein sequence ID" value="KAK4111009.1"/>
    <property type="molecule type" value="Genomic_DNA"/>
</dbReference>
<dbReference type="InterPro" id="IPR029063">
    <property type="entry name" value="SAM-dependent_MTases_sf"/>
</dbReference>
<dbReference type="Gene3D" id="3.40.50.150">
    <property type="entry name" value="Vaccinia Virus protein VP39"/>
    <property type="match status" value="1"/>
</dbReference>
<dbReference type="AlphaFoldDB" id="A0AAN6QIV0"/>
<dbReference type="PANTHER" id="PTHR43591">
    <property type="entry name" value="METHYLTRANSFERASE"/>
    <property type="match status" value="1"/>
</dbReference>